<gene>
    <name evidence="1" type="ORF">PPAR1163_LOCUS12960</name>
    <name evidence="2" type="ORF">PPAR1163_LOCUS12964</name>
    <name evidence="3" type="ORF">PPAR1163_LOCUS12965</name>
    <name evidence="4" type="ORF">PPAR1163_LOCUS12967</name>
    <name evidence="5" type="ORF">PPAR1163_LOCUS12969</name>
    <name evidence="6" type="ORF">PPAR1163_LOCUS12972</name>
    <name evidence="7" type="ORF">PPAR1163_LOCUS12973</name>
    <name evidence="8" type="ORF">PPAR1163_LOCUS12974</name>
    <name evidence="9" type="ORF">PPAR1163_LOCUS12975</name>
    <name evidence="10" type="ORF">PPAR1163_LOCUS12976</name>
</gene>
<proteinExistence type="predicted"/>
<evidence type="ECO:0000313" key="5">
    <source>
        <dbReference type="EMBL" id="CAD9254601.1"/>
    </source>
</evidence>
<dbReference type="EMBL" id="HBGJ01020008">
    <property type="protein sequence ID" value="CAD9254597.1"/>
    <property type="molecule type" value="Transcribed_RNA"/>
</dbReference>
<dbReference type="EMBL" id="HBGJ01020023">
    <property type="protein sequence ID" value="CAD9254606.1"/>
    <property type="molecule type" value="Transcribed_RNA"/>
</dbReference>
<evidence type="ECO:0000313" key="10">
    <source>
        <dbReference type="EMBL" id="CAD9254608.1"/>
    </source>
</evidence>
<evidence type="ECO:0000313" key="1">
    <source>
        <dbReference type="EMBL" id="CAD9254593.1"/>
    </source>
</evidence>
<accession>A0A6U4FYM2</accession>
<evidence type="ECO:0000313" key="3">
    <source>
        <dbReference type="EMBL" id="CAD9254597.1"/>
    </source>
</evidence>
<protein>
    <submittedName>
        <fullName evidence="5">Uncharacterized protein</fullName>
    </submittedName>
</protein>
<name>A0A6U4FYM2_9STRA</name>
<evidence type="ECO:0000313" key="7">
    <source>
        <dbReference type="EMBL" id="CAD9254605.1"/>
    </source>
</evidence>
<dbReference type="EMBL" id="HBGJ01020020">
    <property type="protein sequence ID" value="CAD9254604.1"/>
    <property type="molecule type" value="Transcribed_RNA"/>
</dbReference>
<evidence type="ECO:0000313" key="6">
    <source>
        <dbReference type="EMBL" id="CAD9254604.1"/>
    </source>
</evidence>
<evidence type="ECO:0000313" key="4">
    <source>
        <dbReference type="EMBL" id="CAD9254599.1"/>
    </source>
</evidence>
<evidence type="ECO:0000313" key="8">
    <source>
        <dbReference type="EMBL" id="CAD9254606.1"/>
    </source>
</evidence>
<dbReference type="EMBL" id="HBGJ01020011">
    <property type="protein sequence ID" value="CAD9254599.1"/>
    <property type="molecule type" value="Transcribed_RNA"/>
</dbReference>
<evidence type="ECO:0000313" key="9">
    <source>
        <dbReference type="EMBL" id="CAD9254607.1"/>
    </source>
</evidence>
<dbReference type="EMBL" id="HBGJ01020007">
    <property type="protein sequence ID" value="CAD9254596.1"/>
    <property type="molecule type" value="Transcribed_RNA"/>
</dbReference>
<dbReference type="EMBL" id="HBGJ01020027">
    <property type="protein sequence ID" value="CAD9254608.1"/>
    <property type="molecule type" value="Transcribed_RNA"/>
</dbReference>
<dbReference type="EMBL" id="HBGJ01020001">
    <property type="protein sequence ID" value="CAD9254593.1"/>
    <property type="molecule type" value="Transcribed_RNA"/>
</dbReference>
<dbReference type="EMBL" id="HBGJ01020025">
    <property type="protein sequence ID" value="CAD9254607.1"/>
    <property type="molecule type" value="Transcribed_RNA"/>
</dbReference>
<dbReference type="EMBL" id="HBGJ01020013">
    <property type="protein sequence ID" value="CAD9254601.1"/>
    <property type="molecule type" value="Transcribed_RNA"/>
</dbReference>
<dbReference type="AlphaFoldDB" id="A0A6U4FYM2"/>
<evidence type="ECO:0000313" key="2">
    <source>
        <dbReference type="EMBL" id="CAD9254596.1"/>
    </source>
</evidence>
<reference evidence="5" key="1">
    <citation type="submission" date="2021-01" db="EMBL/GenBank/DDBJ databases">
        <authorList>
            <person name="Corre E."/>
            <person name="Pelletier E."/>
            <person name="Niang G."/>
            <person name="Scheremetjew M."/>
            <person name="Finn R."/>
            <person name="Kale V."/>
            <person name="Holt S."/>
            <person name="Cochrane G."/>
            <person name="Meng A."/>
            <person name="Brown T."/>
            <person name="Cohen L."/>
        </authorList>
    </citation>
    <scope>NUCLEOTIDE SEQUENCE</scope>
    <source>
        <strain evidence="5">CCMP2877</strain>
    </source>
</reference>
<sequence length="123" mass="12872">MAEEFQEEVVLVRVPVGEEAAVRAGGHNMMLLDDPHTGAVVVIWPSGAQENYFPQPALGSTVFVHTEYGRATSAPGAPSAVEGKLADKVFETRETSSGDLVVRHTVEASSTTLVPIGAAPDSA</sequence>
<organism evidence="5">
    <name type="scientific">Phaeomonas parva</name>
    <dbReference type="NCBI Taxonomy" id="124430"/>
    <lineage>
        <taxon>Eukaryota</taxon>
        <taxon>Sar</taxon>
        <taxon>Stramenopiles</taxon>
        <taxon>Ochrophyta</taxon>
        <taxon>Pinguiophyceae</taxon>
        <taxon>Pinguiochrysidales</taxon>
        <taxon>Pinguiochrysidaceae</taxon>
        <taxon>Phaeomonas</taxon>
    </lineage>
</organism>
<dbReference type="EMBL" id="HBGJ01020021">
    <property type="protein sequence ID" value="CAD9254605.1"/>
    <property type="molecule type" value="Transcribed_RNA"/>
</dbReference>